<evidence type="ECO:0000313" key="1">
    <source>
        <dbReference type="EMBL" id="SEM64129.1"/>
    </source>
</evidence>
<accession>A0A1H8A2X0</accession>
<dbReference type="Proteomes" id="UP000198953">
    <property type="component" value="Unassembled WGS sequence"/>
</dbReference>
<protein>
    <submittedName>
        <fullName evidence="1">Uncharacterized protein</fullName>
    </submittedName>
</protein>
<organism evidence="1 2">
    <name type="scientific">Nonomuraea pusilla</name>
    <dbReference type="NCBI Taxonomy" id="46177"/>
    <lineage>
        <taxon>Bacteria</taxon>
        <taxon>Bacillati</taxon>
        <taxon>Actinomycetota</taxon>
        <taxon>Actinomycetes</taxon>
        <taxon>Streptosporangiales</taxon>
        <taxon>Streptosporangiaceae</taxon>
        <taxon>Nonomuraea</taxon>
    </lineage>
</organism>
<evidence type="ECO:0000313" key="2">
    <source>
        <dbReference type="Proteomes" id="UP000198953"/>
    </source>
</evidence>
<keyword evidence="2" id="KW-1185">Reference proteome</keyword>
<dbReference type="EMBL" id="FOBF01000015">
    <property type="protein sequence ID" value="SEM64129.1"/>
    <property type="molecule type" value="Genomic_DNA"/>
</dbReference>
<dbReference type="AlphaFoldDB" id="A0A1H8A2X0"/>
<name>A0A1H8A2X0_9ACTN</name>
<proteinExistence type="predicted"/>
<sequence>MLAAQLLGQSGRVEVAPEPLVLVHHERDRDPGRAEFVGRGDASASLHLQLLRGAG</sequence>
<gene>
    <name evidence="1" type="ORF">SAMN05660976_05713</name>
</gene>
<reference evidence="1 2" key="1">
    <citation type="submission" date="2016-10" db="EMBL/GenBank/DDBJ databases">
        <authorList>
            <person name="de Groot N.N."/>
        </authorList>
    </citation>
    <scope>NUCLEOTIDE SEQUENCE [LARGE SCALE GENOMIC DNA]</scope>
    <source>
        <strain evidence="1 2">DSM 43357</strain>
    </source>
</reference>